<dbReference type="OrthoDB" id="8693905at2759"/>
<dbReference type="EMBL" id="NCKU01019128">
    <property type="protein sequence ID" value="RWR98769.1"/>
    <property type="molecule type" value="Genomic_DNA"/>
</dbReference>
<dbReference type="FunFam" id="4.10.170.10:FF:000002">
    <property type="entry name" value="serine/threonine-protein kinase 3"/>
    <property type="match status" value="1"/>
</dbReference>
<evidence type="ECO:0000256" key="3">
    <source>
        <dbReference type="SAM" id="MobiDB-lite"/>
    </source>
</evidence>
<evidence type="ECO:0000256" key="1">
    <source>
        <dbReference type="ARBA" id="ARBA00022527"/>
    </source>
</evidence>
<evidence type="ECO:0000313" key="5">
    <source>
        <dbReference type="EMBL" id="RWR98769.1"/>
    </source>
</evidence>
<feature type="domain" description="SARAH" evidence="4">
    <location>
        <begin position="190"/>
        <end position="237"/>
    </location>
</feature>
<feature type="compositionally biased region" description="Low complexity" evidence="3">
    <location>
        <begin position="41"/>
        <end position="69"/>
    </location>
</feature>
<dbReference type="InterPro" id="IPR036674">
    <property type="entry name" value="p53_tetramer_sf"/>
</dbReference>
<dbReference type="CDD" id="cd21889">
    <property type="entry name" value="SARAH_Hpo"/>
    <property type="match status" value="1"/>
</dbReference>
<evidence type="ECO:0000259" key="4">
    <source>
        <dbReference type="PROSITE" id="PS50951"/>
    </source>
</evidence>
<evidence type="ECO:0000313" key="6">
    <source>
        <dbReference type="Proteomes" id="UP000285301"/>
    </source>
</evidence>
<keyword evidence="1" id="KW-0723">Serine/threonine-protein kinase</keyword>
<reference evidence="5 6" key="1">
    <citation type="journal article" date="2018" name="Gigascience">
        <title>Genomes of trombidid mites reveal novel predicted allergens and laterally-transferred genes associated with secondary metabolism.</title>
        <authorList>
            <person name="Dong X."/>
            <person name="Chaisiri K."/>
            <person name="Xia D."/>
            <person name="Armstrong S.D."/>
            <person name="Fang Y."/>
            <person name="Donnelly M.J."/>
            <person name="Kadowaki T."/>
            <person name="McGarry J.W."/>
            <person name="Darby A.C."/>
            <person name="Makepeace B.L."/>
        </authorList>
    </citation>
    <scope>NUCLEOTIDE SEQUENCE [LARGE SCALE GENOMIC DNA]</scope>
    <source>
        <strain evidence="5">UoL-WK</strain>
    </source>
</reference>
<comment type="caution">
    <text evidence="5">The sequence shown here is derived from an EMBL/GenBank/DDBJ whole genome shotgun (WGS) entry which is preliminary data.</text>
</comment>
<name>A0A3S3NNR1_9ACAR</name>
<dbReference type="GO" id="GO:0051262">
    <property type="term" value="P:protein tetramerization"/>
    <property type="evidence" value="ECO:0007669"/>
    <property type="project" value="InterPro"/>
</dbReference>
<feature type="region of interest" description="Disordered" evidence="3">
    <location>
        <begin position="1"/>
        <end position="81"/>
    </location>
</feature>
<gene>
    <name evidence="5" type="ORF">B4U79_15124</name>
</gene>
<dbReference type="STRING" id="1965070.A0A3S3NNR1"/>
<keyword evidence="2 5" id="KW-0808">Transferase</keyword>
<protein>
    <submittedName>
        <fullName evidence="5">Serine/threonine-protein kinase 3-like protein</fullName>
    </submittedName>
</protein>
<organism evidence="5 6">
    <name type="scientific">Dinothrombium tinctorium</name>
    <dbReference type="NCBI Taxonomy" id="1965070"/>
    <lineage>
        <taxon>Eukaryota</taxon>
        <taxon>Metazoa</taxon>
        <taxon>Ecdysozoa</taxon>
        <taxon>Arthropoda</taxon>
        <taxon>Chelicerata</taxon>
        <taxon>Arachnida</taxon>
        <taxon>Acari</taxon>
        <taxon>Acariformes</taxon>
        <taxon>Trombidiformes</taxon>
        <taxon>Prostigmata</taxon>
        <taxon>Anystina</taxon>
        <taxon>Parasitengona</taxon>
        <taxon>Trombidioidea</taxon>
        <taxon>Trombidiidae</taxon>
        <taxon>Dinothrombium</taxon>
    </lineage>
</organism>
<feature type="compositionally biased region" description="Polar residues" evidence="3">
    <location>
        <begin position="145"/>
        <end position="170"/>
    </location>
</feature>
<dbReference type="GO" id="GO:0007165">
    <property type="term" value="P:signal transduction"/>
    <property type="evidence" value="ECO:0007669"/>
    <property type="project" value="InterPro"/>
</dbReference>
<keyword evidence="2 5" id="KW-0418">Kinase</keyword>
<proteinExistence type="predicted"/>
<dbReference type="InterPro" id="IPR024205">
    <property type="entry name" value="Mst1_2_SARAH_domain"/>
</dbReference>
<dbReference type="InterPro" id="IPR011524">
    <property type="entry name" value="SARAH_dom"/>
</dbReference>
<dbReference type="Gene3D" id="4.10.170.10">
    <property type="entry name" value="p53-like tetramerisation domain"/>
    <property type="match status" value="1"/>
</dbReference>
<dbReference type="PROSITE" id="PS50951">
    <property type="entry name" value="SARAH"/>
    <property type="match status" value="1"/>
</dbReference>
<feature type="region of interest" description="Disordered" evidence="3">
    <location>
        <begin position="113"/>
        <end position="180"/>
    </location>
</feature>
<dbReference type="AlphaFoldDB" id="A0A3S3NNR1"/>
<evidence type="ECO:0000256" key="2">
    <source>
        <dbReference type="ARBA" id="ARBA00022777"/>
    </source>
</evidence>
<accession>A0A3S3NNR1</accession>
<dbReference type="Proteomes" id="UP000285301">
    <property type="component" value="Unassembled WGS sequence"/>
</dbReference>
<sequence length="244" mass="27225">MIQEAKLIEAQNNKEWDGEEDVDSSTMIPSSNNETLKPTPSGTSNTTSNGTSASSSTANTTSKSGTGTARTIGTSVSDVESDLGTLIINSESDEDECDKTLKPVFMQHFERTERLEKESSHQANDIAANNVGEPMIENAEDATLRTLNTKPPNSAMNSEPASPQHQVQRQSPHHSPYPPMSRAIMLEGDFEFLRYLSLDELKARMANLDHEMENEIEELRRRYAAKRQPILDAIDQKRKRQQNF</sequence>
<feature type="compositionally biased region" description="Polar residues" evidence="3">
    <location>
        <begin position="24"/>
        <end position="40"/>
    </location>
</feature>
<dbReference type="GO" id="GO:0004674">
    <property type="term" value="F:protein serine/threonine kinase activity"/>
    <property type="evidence" value="ECO:0007669"/>
    <property type="project" value="UniProtKB-KW"/>
</dbReference>
<keyword evidence="6" id="KW-1185">Reference proteome</keyword>
<dbReference type="Pfam" id="PF11629">
    <property type="entry name" value="Mst1_SARAH"/>
    <property type="match status" value="1"/>
</dbReference>